<keyword evidence="1" id="KW-0812">Transmembrane</keyword>
<dbReference type="RefSeq" id="WP_120042346.1">
    <property type="nucleotide sequence ID" value="NZ_QZFU01000020.1"/>
</dbReference>
<evidence type="ECO:0000313" key="3">
    <source>
        <dbReference type="Proteomes" id="UP000266677"/>
    </source>
</evidence>
<comment type="caution">
    <text evidence="2">The sequence shown here is derived from an EMBL/GenBank/DDBJ whole genome shotgun (WGS) entry which is preliminary data.</text>
</comment>
<name>A0A3A4KK55_9NOCA</name>
<dbReference type="EMBL" id="QZFU01000020">
    <property type="protein sequence ID" value="RJO74180.1"/>
    <property type="molecule type" value="Genomic_DNA"/>
</dbReference>
<evidence type="ECO:0008006" key="4">
    <source>
        <dbReference type="Google" id="ProtNLM"/>
    </source>
</evidence>
<feature type="transmembrane region" description="Helical" evidence="1">
    <location>
        <begin position="42"/>
        <end position="63"/>
    </location>
</feature>
<dbReference type="OrthoDB" id="4559817at2"/>
<sequence>MTTRTPTPRVPEPALVRSTLVAVTGIVALIVGHAINVEWIDSAVTVYTMLSPIIAGLLIRAVVRPVKGANAATGGQ</sequence>
<keyword evidence="1" id="KW-1133">Transmembrane helix</keyword>
<keyword evidence="3" id="KW-1185">Reference proteome</keyword>
<evidence type="ECO:0000256" key="1">
    <source>
        <dbReference type="SAM" id="Phobius"/>
    </source>
</evidence>
<gene>
    <name evidence="2" type="ORF">D5S18_18680</name>
</gene>
<organism evidence="2 3">
    <name type="scientific">Nocardia panacis</name>
    <dbReference type="NCBI Taxonomy" id="2340916"/>
    <lineage>
        <taxon>Bacteria</taxon>
        <taxon>Bacillati</taxon>
        <taxon>Actinomycetota</taxon>
        <taxon>Actinomycetes</taxon>
        <taxon>Mycobacteriales</taxon>
        <taxon>Nocardiaceae</taxon>
        <taxon>Nocardia</taxon>
    </lineage>
</organism>
<proteinExistence type="predicted"/>
<dbReference type="AlphaFoldDB" id="A0A3A4KK55"/>
<feature type="transmembrane region" description="Helical" evidence="1">
    <location>
        <begin position="14"/>
        <end position="36"/>
    </location>
</feature>
<reference evidence="2 3" key="1">
    <citation type="submission" date="2018-09" db="EMBL/GenBank/DDBJ databases">
        <title>YIM PH21274 draft genome.</title>
        <authorList>
            <person name="Miao C."/>
        </authorList>
    </citation>
    <scope>NUCLEOTIDE SEQUENCE [LARGE SCALE GENOMIC DNA]</scope>
    <source>
        <strain evidence="2 3">YIM PH 21724</strain>
    </source>
</reference>
<dbReference type="Proteomes" id="UP000266677">
    <property type="component" value="Unassembled WGS sequence"/>
</dbReference>
<protein>
    <recommendedName>
        <fullName evidence="4">Holin</fullName>
    </recommendedName>
</protein>
<keyword evidence="1" id="KW-0472">Membrane</keyword>
<evidence type="ECO:0000313" key="2">
    <source>
        <dbReference type="EMBL" id="RJO74180.1"/>
    </source>
</evidence>
<accession>A0A3A4KK55</accession>